<dbReference type="STRING" id="768679.TTX_1503"/>
<dbReference type="PATRIC" id="fig|768679.9.peg.1524"/>
<evidence type="ECO:0000313" key="2">
    <source>
        <dbReference type="EMBL" id="CCC82132.1"/>
    </source>
</evidence>
<protein>
    <submittedName>
        <fullName evidence="2">Predicted membrane-associated trancriptional regulator</fullName>
    </submittedName>
</protein>
<dbReference type="CDD" id="cd00090">
    <property type="entry name" value="HTH_ARSR"/>
    <property type="match status" value="1"/>
</dbReference>
<proteinExistence type="predicted"/>
<feature type="transmembrane region" description="Helical" evidence="1">
    <location>
        <begin position="163"/>
        <end position="182"/>
    </location>
</feature>
<dbReference type="eggNOG" id="arCOG00374">
    <property type="taxonomic scope" value="Archaea"/>
</dbReference>
<organism evidence="2 3">
    <name type="scientific">Thermoproteus tenax (strain ATCC 35583 / DSM 2078 / JCM 9277 / NBRC 100435 / Kra 1)</name>
    <dbReference type="NCBI Taxonomy" id="768679"/>
    <lineage>
        <taxon>Archaea</taxon>
        <taxon>Thermoproteota</taxon>
        <taxon>Thermoprotei</taxon>
        <taxon>Thermoproteales</taxon>
        <taxon>Thermoproteaceae</taxon>
        <taxon>Thermoproteus</taxon>
    </lineage>
</organism>
<name>G4RKN7_THETK</name>
<evidence type="ECO:0000313" key="3">
    <source>
        <dbReference type="Proteomes" id="UP000002654"/>
    </source>
</evidence>
<keyword evidence="1" id="KW-0812">Transmembrane</keyword>
<dbReference type="AlphaFoldDB" id="G4RKN7"/>
<dbReference type="InterPro" id="IPR011991">
    <property type="entry name" value="ArsR-like_HTH"/>
</dbReference>
<dbReference type="SUPFAM" id="SSF46785">
    <property type="entry name" value="Winged helix' DNA-binding domain"/>
    <property type="match status" value="1"/>
</dbReference>
<dbReference type="Pfam" id="PF13412">
    <property type="entry name" value="HTH_24"/>
    <property type="match status" value="1"/>
</dbReference>
<keyword evidence="1" id="KW-0472">Membrane</keyword>
<dbReference type="InterPro" id="IPR036388">
    <property type="entry name" value="WH-like_DNA-bd_sf"/>
</dbReference>
<keyword evidence="1" id="KW-1133">Transmembrane helix</keyword>
<evidence type="ECO:0000256" key="1">
    <source>
        <dbReference type="SAM" id="Phobius"/>
    </source>
</evidence>
<gene>
    <name evidence="2" type="ordered locus">TTX_1503</name>
</gene>
<dbReference type="KEGG" id="ttn:TTX_1503"/>
<reference evidence="2 3" key="1">
    <citation type="journal article" date="2011" name="PLoS ONE">
        <title>The complete genome sequence of Thermoproteus tenax: a physiologically versatile member of the Crenarchaeota.</title>
        <authorList>
            <person name="Siebers B."/>
            <person name="Zaparty M."/>
            <person name="Raddatz G."/>
            <person name="Tjaden B."/>
            <person name="Albers S.V."/>
            <person name="Bell S.D."/>
            <person name="Blombach F."/>
            <person name="Kletzin A."/>
            <person name="Kyrpides N."/>
            <person name="Lanz C."/>
            <person name="Plagens A."/>
            <person name="Rampp M."/>
            <person name="Rosinus A."/>
            <person name="von Jan M."/>
            <person name="Makarova K.S."/>
            <person name="Klenk H.P."/>
            <person name="Schuster S.C."/>
            <person name="Hensel R."/>
        </authorList>
    </citation>
    <scope>NUCLEOTIDE SEQUENCE [LARGE SCALE GENOMIC DNA]</scope>
    <source>
        <strain evidence="3">ATCC 35583 / DSM 2078 / JCM 9277 / NBRC 100435 / Kra 1</strain>
    </source>
</reference>
<dbReference type="InterPro" id="IPR036390">
    <property type="entry name" value="WH_DNA-bd_sf"/>
</dbReference>
<dbReference type="EMBL" id="FN869859">
    <property type="protein sequence ID" value="CCC82132.1"/>
    <property type="molecule type" value="Genomic_DNA"/>
</dbReference>
<dbReference type="Gene3D" id="1.10.10.10">
    <property type="entry name" value="Winged helix-like DNA-binding domain superfamily/Winged helix DNA-binding domain"/>
    <property type="match status" value="1"/>
</dbReference>
<accession>G4RKN7</accession>
<sequence length="255" mass="27430">MTIPPLLIIYLGASVLSNLSLPAPPMSQVAAFWLNGTPIPSWVVGNRLYVLQLGQPAYVEYVPQYYNSTGLYELALNATAGAVIMAPPGIIVDVEPENYSVIAINRSGLFIYIKAPRVKLNFSLIAIVTTSTTTKGSVVAPPPTTSQQSVTSSTTRGGNAASLIPYAVGLVVVAAILSLLLLRRRRDCVGLGETDLKILRALQDGGGRVKRSELGQRLGLPASTLHKHLHKLSRMGYVRLVTEQDGQRVELVKKC</sequence>
<dbReference type="PaxDb" id="768679-TTX_1503"/>
<keyword evidence="3" id="KW-1185">Reference proteome</keyword>
<dbReference type="HOGENOM" id="CLU_098527_0_0_2"/>
<dbReference type="Proteomes" id="UP000002654">
    <property type="component" value="Chromosome"/>
</dbReference>